<gene>
    <name evidence="2" type="ORF">K461DRAFT_267332</name>
</gene>
<feature type="transmembrane region" description="Helical" evidence="1">
    <location>
        <begin position="155"/>
        <end position="180"/>
    </location>
</feature>
<organism evidence="2 3">
    <name type="scientific">Myriangium duriaei CBS 260.36</name>
    <dbReference type="NCBI Taxonomy" id="1168546"/>
    <lineage>
        <taxon>Eukaryota</taxon>
        <taxon>Fungi</taxon>
        <taxon>Dikarya</taxon>
        <taxon>Ascomycota</taxon>
        <taxon>Pezizomycotina</taxon>
        <taxon>Dothideomycetes</taxon>
        <taxon>Dothideomycetidae</taxon>
        <taxon>Myriangiales</taxon>
        <taxon>Myriangiaceae</taxon>
        <taxon>Myriangium</taxon>
    </lineage>
</organism>
<dbReference type="Proteomes" id="UP000799439">
    <property type="component" value="Unassembled WGS sequence"/>
</dbReference>
<proteinExistence type="predicted"/>
<comment type="caution">
    <text evidence="2">The sequence shown here is derived from an EMBL/GenBank/DDBJ whole genome shotgun (WGS) entry which is preliminary data.</text>
</comment>
<keyword evidence="3" id="KW-1185">Reference proteome</keyword>
<evidence type="ECO:0000313" key="3">
    <source>
        <dbReference type="Proteomes" id="UP000799439"/>
    </source>
</evidence>
<sequence>MPYTRMTECRCLITLLFSPLHSPHLQYSPNTARPLCQTRIVDAVFAQTATMASSLYAKCTSSNVPLLWFLPRLLVIPILFFSFFVLTLLTMQMRIAAFRGDDDGKRTKTTSSCSHRICTDPECLLYSPPFGEPQRNDTKGQILPYQEYPVSPENWCVMTFLLLSQALLAGLVACTSQYAVYCSGNVPWLLQIFLTAVVLSVWTFTPIAVVVALVSWICVTAKLSLWSGKRHGQENEAELPAEGKEKSIRKESCLDQKNVEVAEKALID</sequence>
<evidence type="ECO:0000256" key="1">
    <source>
        <dbReference type="SAM" id="Phobius"/>
    </source>
</evidence>
<dbReference type="AlphaFoldDB" id="A0A9P4J6D7"/>
<name>A0A9P4J6D7_9PEZI</name>
<keyword evidence="1" id="KW-1133">Transmembrane helix</keyword>
<keyword evidence="1" id="KW-0472">Membrane</keyword>
<evidence type="ECO:0000313" key="2">
    <source>
        <dbReference type="EMBL" id="KAF2154292.1"/>
    </source>
</evidence>
<feature type="transmembrane region" description="Helical" evidence="1">
    <location>
        <begin position="192"/>
        <end position="219"/>
    </location>
</feature>
<accession>A0A9P4J6D7</accession>
<reference evidence="2" key="1">
    <citation type="journal article" date="2020" name="Stud. Mycol.">
        <title>101 Dothideomycetes genomes: a test case for predicting lifestyles and emergence of pathogens.</title>
        <authorList>
            <person name="Haridas S."/>
            <person name="Albert R."/>
            <person name="Binder M."/>
            <person name="Bloem J."/>
            <person name="Labutti K."/>
            <person name="Salamov A."/>
            <person name="Andreopoulos B."/>
            <person name="Baker S."/>
            <person name="Barry K."/>
            <person name="Bills G."/>
            <person name="Bluhm B."/>
            <person name="Cannon C."/>
            <person name="Castanera R."/>
            <person name="Culley D."/>
            <person name="Daum C."/>
            <person name="Ezra D."/>
            <person name="Gonzalez J."/>
            <person name="Henrissat B."/>
            <person name="Kuo A."/>
            <person name="Liang C."/>
            <person name="Lipzen A."/>
            <person name="Lutzoni F."/>
            <person name="Magnuson J."/>
            <person name="Mondo S."/>
            <person name="Nolan M."/>
            <person name="Ohm R."/>
            <person name="Pangilinan J."/>
            <person name="Park H.-J."/>
            <person name="Ramirez L."/>
            <person name="Alfaro M."/>
            <person name="Sun H."/>
            <person name="Tritt A."/>
            <person name="Yoshinaga Y."/>
            <person name="Zwiers L.-H."/>
            <person name="Turgeon B."/>
            <person name="Goodwin S."/>
            <person name="Spatafora J."/>
            <person name="Crous P."/>
            <person name="Grigoriev I."/>
        </authorList>
    </citation>
    <scope>NUCLEOTIDE SEQUENCE</scope>
    <source>
        <strain evidence="2">CBS 260.36</strain>
    </source>
</reference>
<keyword evidence="1" id="KW-0812">Transmembrane</keyword>
<feature type="transmembrane region" description="Helical" evidence="1">
    <location>
        <begin position="66"/>
        <end position="89"/>
    </location>
</feature>
<dbReference type="EMBL" id="ML996084">
    <property type="protein sequence ID" value="KAF2154292.1"/>
    <property type="molecule type" value="Genomic_DNA"/>
</dbReference>
<protein>
    <submittedName>
        <fullName evidence="2">Uncharacterized protein</fullName>
    </submittedName>
</protein>